<dbReference type="InterPro" id="IPR007730">
    <property type="entry name" value="SPOR-like_dom"/>
</dbReference>
<evidence type="ECO:0000256" key="5">
    <source>
        <dbReference type="RuleBase" id="RU003495"/>
    </source>
</evidence>
<dbReference type="FunFam" id="2.40.40.10:FF:000003">
    <property type="entry name" value="Endolytic peptidoglycan transglycosylase RlpA"/>
    <property type="match status" value="1"/>
</dbReference>
<dbReference type="PANTHER" id="PTHR34183">
    <property type="entry name" value="ENDOLYTIC PEPTIDOGLYCAN TRANSGLYCOSYLASE RLPA"/>
    <property type="match status" value="1"/>
</dbReference>
<dbReference type="PANTHER" id="PTHR34183:SF1">
    <property type="entry name" value="ENDOLYTIC PEPTIDOGLYCAN TRANSGLYCOSYLASE RLPA"/>
    <property type="match status" value="1"/>
</dbReference>
<dbReference type="Gene3D" id="3.30.70.1070">
    <property type="entry name" value="Sporulation related repeat"/>
    <property type="match status" value="1"/>
</dbReference>
<evidence type="ECO:0000256" key="3">
    <source>
        <dbReference type="ARBA" id="ARBA00023316"/>
    </source>
</evidence>
<proteinExistence type="inferred from homology"/>
<sequence length="310" mass="33532">MSMNTASSQCFPHLSLPVDVRTKRLRRLAWIVLLMLLVLSMSGCSIFKSSSSGGGYYQNDGPGDPSQLDPDKLQDAVPRVEPLMSGPNKPYTVLGQRYVPDTREIPFTQRGMASWYGKQFHGRPTSSGEKYNMYEMTAAHTTLPIPCYVRVTNVANGRSVIVRVNDRGPFHQSRIIDLSYAAAYKLGYVNKGTAEVIVERIMPADIAAGRVSSSGGSASSGTVSSGASSDMLAGGYFVQIGAYGSQTSAQSLVSRLGSQDRSIGSNLRVTHDGRYYRVYAGPYRTSTEAQVAARAVETLVGVQPLVLNRP</sequence>
<dbReference type="AlphaFoldDB" id="A0A433SEM2"/>
<dbReference type="EMBL" id="PQSP01000002">
    <property type="protein sequence ID" value="RUS67187.1"/>
    <property type="molecule type" value="Genomic_DNA"/>
</dbReference>
<gene>
    <name evidence="4 7" type="primary">rlpA</name>
    <name evidence="7" type="ORF">CUZ56_01128</name>
</gene>
<keyword evidence="1" id="KW-0732">Signal</keyword>
<dbReference type="SUPFAM" id="SSF110997">
    <property type="entry name" value="Sporulation related repeat"/>
    <property type="match status" value="1"/>
</dbReference>
<dbReference type="HAMAP" id="MF_02071">
    <property type="entry name" value="RlpA"/>
    <property type="match status" value="1"/>
</dbReference>
<dbReference type="InterPro" id="IPR009009">
    <property type="entry name" value="RlpA-like_DPBB"/>
</dbReference>
<reference evidence="7 8" key="1">
    <citation type="submission" date="2018-01" db="EMBL/GenBank/DDBJ databases">
        <title>Saezia sanguinis gen. nov., sp. nov., in the order Burkholderiales isolated from human blood.</title>
        <authorList>
            <person name="Medina-Pascual M.J."/>
            <person name="Valdezate S."/>
            <person name="Monzon S."/>
            <person name="Cuesta I."/>
            <person name="Carrasco G."/>
            <person name="Villalon P."/>
            <person name="Saez-Nieto J.A."/>
        </authorList>
    </citation>
    <scope>NUCLEOTIDE SEQUENCE [LARGE SCALE GENOMIC DNA]</scope>
    <source>
        <strain evidence="7 8">CNM695-12</strain>
    </source>
</reference>
<evidence type="ECO:0000313" key="7">
    <source>
        <dbReference type="EMBL" id="RUS67187.1"/>
    </source>
</evidence>
<evidence type="ECO:0000259" key="6">
    <source>
        <dbReference type="PROSITE" id="PS51724"/>
    </source>
</evidence>
<dbReference type="GO" id="GO:0008932">
    <property type="term" value="F:lytic endotransglycosylase activity"/>
    <property type="evidence" value="ECO:0007669"/>
    <property type="project" value="UniProtKB-UniRule"/>
</dbReference>
<dbReference type="InterPro" id="IPR034718">
    <property type="entry name" value="RlpA"/>
</dbReference>
<dbReference type="EC" id="4.2.2.-" evidence="4"/>
<comment type="similarity">
    <text evidence="4 5">Belongs to the RlpA family.</text>
</comment>
<evidence type="ECO:0000313" key="8">
    <source>
        <dbReference type="Proteomes" id="UP000286947"/>
    </source>
</evidence>
<dbReference type="Pfam" id="PF05036">
    <property type="entry name" value="SPOR"/>
    <property type="match status" value="1"/>
</dbReference>
<dbReference type="PROSITE" id="PS51724">
    <property type="entry name" value="SPOR"/>
    <property type="match status" value="1"/>
</dbReference>
<dbReference type="InterPro" id="IPR036908">
    <property type="entry name" value="RlpA-like_sf"/>
</dbReference>
<dbReference type="NCBIfam" id="TIGR00413">
    <property type="entry name" value="rlpA"/>
    <property type="match status" value="1"/>
</dbReference>
<keyword evidence="2 4" id="KW-0456">Lyase</keyword>
<dbReference type="GO" id="GO:0071555">
    <property type="term" value="P:cell wall organization"/>
    <property type="evidence" value="ECO:0007669"/>
    <property type="project" value="UniProtKB-KW"/>
</dbReference>
<keyword evidence="3 4" id="KW-0961">Cell wall biogenesis/degradation</keyword>
<dbReference type="CDD" id="cd22268">
    <property type="entry name" value="DPBB_RlpA-like"/>
    <property type="match status" value="1"/>
</dbReference>
<dbReference type="SUPFAM" id="SSF50685">
    <property type="entry name" value="Barwin-like endoglucanases"/>
    <property type="match status" value="1"/>
</dbReference>
<keyword evidence="8" id="KW-1185">Reference proteome</keyword>
<dbReference type="GO" id="GO:0042834">
    <property type="term" value="F:peptidoglycan binding"/>
    <property type="evidence" value="ECO:0007669"/>
    <property type="project" value="InterPro"/>
</dbReference>
<feature type="domain" description="SPOR" evidence="6">
    <location>
        <begin position="230"/>
        <end position="309"/>
    </location>
</feature>
<protein>
    <recommendedName>
        <fullName evidence="4">Endolytic peptidoglycan transglycosylase RlpA</fullName>
        <ecNumber evidence="4">4.2.2.-</ecNumber>
    </recommendedName>
</protein>
<dbReference type="InterPro" id="IPR012997">
    <property type="entry name" value="RplA"/>
</dbReference>
<accession>A0A433SEM2</accession>
<dbReference type="RefSeq" id="WP_239442065.1">
    <property type="nucleotide sequence ID" value="NZ_PQSP01000002.1"/>
</dbReference>
<name>A0A433SEM2_9BURK</name>
<organism evidence="7 8">
    <name type="scientific">Saezia sanguinis</name>
    <dbReference type="NCBI Taxonomy" id="1965230"/>
    <lineage>
        <taxon>Bacteria</taxon>
        <taxon>Pseudomonadati</taxon>
        <taxon>Pseudomonadota</taxon>
        <taxon>Betaproteobacteria</taxon>
        <taxon>Burkholderiales</taxon>
        <taxon>Saeziaceae</taxon>
        <taxon>Saezia</taxon>
    </lineage>
</organism>
<comment type="caution">
    <text evidence="7">The sequence shown here is derived from an EMBL/GenBank/DDBJ whole genome shotgun (WGS) entry which is preliminary data.</text>
</comment>
<dbReference type="InterPro" id="IPR036680">
    <property type="entry name" value="SPOR-like_sf"/>
</dbReference>
<dbReference type="Pfam" id="PF03330">
    <property type="entry name" value="DPBB_1"/>
    <property type="match status" value="1"/>
</dbReference>
<comment type="function">
    <text evidence="4">Lytic transglycosylase with a strong preference for naked glycan strands that lack stem peptides.</text>
</comment>
<evidence type="ECO:0000256" key="2">
    <source>
        <dbReference type="ARBA" id="ARBA00023239"/>
    </source>
</evidence>
<dbReference type="Gene3D" id="2.40.40.10">
    <property type="entry name" value="RlpA-like domain"/>
    <property type="match status" value="1"/>
</dbReference>
<dbReference type="Proteomes" id="UP000286947">
    <property type="component" value="Unassembled WGS sequence"/>
</dbReference>
<evidence type="ECO:0000256" key="4">
    <source>
        <dbReference type="HAMAP-Rule" id="MF_02071"/>
    </source>
</evidence>
<dbReference type="GO" id="GO:0000270">
    <property type="term" value="P:peptidoglycan metabolic process"/>
    <property type="evidence" value="ECO:0007669"/>
    <property type="project" value="UniProtKB-UniRule"/>
</dbReference>
<evidence type="ECO:0000256" key="1">
    <source>
        <dbReference type="ARBA" id="ARBA00022729"/>
    </source>
</evidence>